<dbReference type="PANTHER" id="PTHR31497">
    <property type="entry name" value="AUTOCRINE PROLIFERATION REPRESSOR PROTEIN A"/>
    <property type="match status" value="1"/>
</dbReference>
<evidence type="ECO:0000313" key="2">
    <source>
        <dbReference type="EMBL" id="VFK49419.1"/>
    </source>
</evidence>
<reference evidence="1" key="1">
    <citation type="submission" date="2019-02" db="EMBL/GenBank/DDBJ databases">
        <authorList>
            <person name="Gruber-Vodicka R. H."/>
            <person name="Seah K. B. B."/>
        </authorList>
    </citation>
    <scope>NUCLEOTIDE SEQUENCE</scope>
    <source>
        <strain evidence="2">BECK_S1320</strain>
        <strain evidence="1">BECK_S1321</strain>
    </source>
</reference>
<dbReference type="EMBL" id="CAADFR010000164">
    <property type="protein sequence ID" value="VFK44032.1"/>
    <property type="molecule type" value="Genomic_DNA"/>
</dbReference>
<proteinExistence type="predicted"/>
<gene>
    <name evidence="2" type="ORF">BECKSD772E_GA0070983_11782</name>
    <name evidence="1" type="ORF">BECKSD772F_GA0070984_11643</name>
</gene>
<dbReference type="Pfam" id="PF10142">
    <property type="entry name" value="PhoPQ_related"/>
    <property type="match status" value="1"/>
</dbReference>
<name>A0A450YRA9_9GAMM</name>
<dbReference type="InterPro" id="IPR009199">
    <property type="entry name" value="PhoPQ-act_pathogen-rel_PqaA"/>
</dbReference>
<dbReference type="SUPFAM" id="SSF53474">
    <property type="entry name" value="alpha/beta-Hydrolases"/>
    <property type="match status" value="1"/>
</dbReference>
<dbReference type="Gene3D" id="3.40.50.1820">
    <property type="entry name" value="alpha/beta hydrolase"/>
    <property type="match status" value="1"/>
</dbReference>
<organism evidence="1">
    <name type="scientific">Candidatus Kentrum sp. SD</name>
    <dbReference type="NCBI Taxonomy" id="2126332"/>
    <lineage>
        <taxon>Bacteria</taxon>
        <taxon>Pseudomonadati</taxon>
        <taxon>Pseudomonadota</taxon>
        <taxon>Gammaproteobacteria</taxon>
        <taxon>Candidatus Kentrum</taxon>
    </lineage>
</organism>
<dbReference type="InterPro" id="IPR029058">
    <property type="entry name" value="AB_hydrolase_fold"/>
</dbReference>
<accession>A0A450YRA9</accession>
<evidence type="ECO:0000313" key="1">
    <source>
        <dbReference type="EMBL" id="VFK44032.1"/>
    </source>
</evidence>
<protein>
    <submittedName>
        <fullName evidence="1">PhoPQ-activated pathogenicity-related protein</fullName>
    </submittedName>
</protein>
<dbReference type="PIRSF" id="PIRSF014728">
    <property type="entry name" value="PqaA"/>
    <property type="match status" value="1"/>
</dbReference>
<sequence>MTLFFRNTLIVWLMLCGVGHGEQMTVMGPLAEYVAKPDASYRWARRREGRLGATVYAELMLTSQTWRGITWKHRLFVIRPSSVRPDVGHGLLFIAGGRWDDRMEEFPDENRLPDKARRLANVAEKFRAPVVLLLNVPRQPMFGDRHEDQLISLTFDKYLDTRDPEWPLLLPMVKSAARAMDAAGEYALEAWRLPIETYTATGASKRGWTTWLLGAIDRRVTAIAPMAIDVLNMAAHMDHQRAAWGDLSHEIDDYAEYDLPDRIGTPAGKALLSIVDPYRYRHLLRRPKLIIVGTNDPYWPLDALNLYWNELVGDKYILYVPNGTHDVAGSPRMVGSLHALHRHAATGRPMPALSWEFSTGDNGVFLRMESDPPPREARAWVAIAPTRDFREARWTSFPMARDGGGNVYELAAPSTGFAAIFGEAEYRADPLPSYLSTNARILGKTLGPAKPKSEGHVSASRQD</sequence>
<dbReference type="EMBL" id="CAADFU010000178">
    <property type="protein sequence ID" value="VFK49419.1"/>
    <property type="molecule type" value="Genomic_DNA"/>
</dbReference>
<dbReference type="AlphaFoldDB" id="A0A450YRA9"/>
<dbReference type="PANTHER" id="PTHR31497:SF0">
    <property type="entry name" value="AUTOCRINE PROLIFERATION REPRESSOR PROTEIN A"/>
    <property type="match status" value="1"/>
</dbReference>